<sequence length="216" mass="24635">MLTVEYRVDSPLLMAALDRAPNTTVYSEEQYLAETGEIRWLFWAEGDQQSAFEAGLDDDPTVTDRKLLAESGPRRLYRISLTDRGRDATTFPLWSELDIVLLEARATHDGWENRMRIPDRETLARYRSALRDRDLDFQLRSLYREADADCSAESQLTDDQYAALAAAYDAGYFDVPRTTTQTELAATLNISSQALSERLRRGTATLVREVLLRTRS</sequence>
<dbReference type="PANTHER" id="PTHR34236:SF1">
    <property type="entry name" value="DIMETHYL SULFOXIDE REDUCTASE TRANSCRIPTIONAL ACTIVATOR"/>
    <property type="match status" value="1"/>
</dbReference>
<dbReference type="InterPro" id="IPR031803">
    <property type="entry name" value="BAT_GAF/HTH-assoc"/>
</dbReference>
<dbReference type="AlphaFoldDB" id="A0A8J8KC21"/>
<keyword evidence="1" id="KW-0805">Transcription regulation</keyword>
<dbReference type="Pfam" id="PF04967">
    <property type="entry name" value="HTH_10"/>
    <property type="match status" value="1"/>
</dbReference>
<feature type="domain" description="Bacterioopsin transcriptional activator GAF and HTH associated" evidence="4">
    <location>
        <begin position="4"/>
        <end position="142"/>
    </location>
</feature>
<evidence type="ECO:0000259" key="4">
    <source>
        <dbReference type="Pfam" id="PF15915"/>
    </source>
</evidence>
<name>A0A8J8KC21_9EURY</name>
<dbReference type="Proteomes" id="UP000728647">
    <property type="component" value="Unassembled WGS sequence"/>
</dbReference>
<keyword evidence="2" id="KW-0804">Transcription</keyword>
<evidence type="ECO:0000313" key="6">
    <source>
        <dbReference type="EMBL" id="NUC72214.1"/>
    </source>
</evidence>
<keyword evidence="8" id="KW-1185">Reference proteome</keyword>
<feature type="domain" description="HTH bat-type" evidence="3">
    <location>
        <begin position="156"/>
        <end position="207"/>
    </location>
</feature>
<dbReference type="Proteomes" id="UP001016761">
    <property type="component" value="Unassembled WGS sequence"/>
</dbReference>
<evidence type="ECO:0000259" key="3">
    <source>
        <dbReference type="Pfam" id="PF04967"/>
    </source>
</evidence>
<protein>
    <submittedName>
        <fullName evidence="5">Helix-turn-helix domain-containing protein</fullName>
    </submittedName>
</protein>
<accession>A0A8J8KC21</accession>
<evidence type="ECO:0000256" key="1">
    <source>
        <dbReference type="ARBA" id="ARBA00023015"/>
    </source>
</evidence>
<evidence type="ECO:0000313" key="8">
    <source>
        <dbReference type="Proteomes" id="UP001016761"/>
    </source>
</evidence>
<dbReference type="InterPro" id="IPR007050">
    <property type="entry name" value="HTH_bacterioopsin"/>
</dbReference>
<dbReference type="EMBL" id="JABUQZ010000001">
    <property type="protein sequence ID" value="NUC72214.1"/>
    <property type="molecule type" value="Genomic_DNA"/>
</dbReference>
<dbReference type="Pfam" id="PF15915">
    <property type="entry name" value="BAT"/>
    <property type="match status" value="1"/>
</dbReference>
<dbReference type="OrthoDB" id="202021at2157"/>
<dbReference type="EMBL" id="JABURA010000001">
    <property type="protein sequence ID" value="NUB91960.1"/>
    <property type="molecule type" value="Genomic_DNA"/>
</dbReference>
<evidence type="ECO:0000256" key="2">
    <source>
        <dbReference type="ARBA" id="ARBA00023163"/>
    </source>
</evidence>
<evidence type="ECO:0000313" key="7">
    <source>
        <dbReference type="Proteomes" id="UP000728647"/>
    </source>
</evidence>
<dbReference type="PANTHER" id="PTHR34236">
    <property type="entry name" value="DIMETHYL SULFOXIDE REDUCTASE TRANSCRIPTIONAL ACTIVATOR"/>
    <property type="match status" value="1"/>
</dbReference>
<reference evidence="5 8" key="1">
    <citation type="submission" date="2020-06" db="EMBL/GenBank/DDBJ databases">
        <title>Haloterrigena sp. nov., an extremely halophilic archaeon isolated from a saline sediment.</title>
        <authorList>
            <person name="Liu B.-B."/>
        </authorList>
    </citation>
    <scope>NUCLEOTIDE SEQUENCE</scope>
    <source>
        <strain evidence="5">SYSU A121-1</strain>
        <strain evidence="6 8">SYSU A558-1</strain>
    </source>
</reference>
<evidence type="ECO:0000313" key="5">
    <source>
        <dbReference type="EMBL" id="NUB91960.1"/>
    </source>
</evidence>
<proteinExistence type="predicted"/>
<comment type="caution">
    <text evidence="5">The sequence shown here is derived from an EMBL/GenBank/DDBJ whole genome shotgun (WGS) entry which is preliminary data.</text>
</comment>
<gene>
    <name evidence="5" type="ORF">HT576_13145</name>
    <name evidence="6" type="ORF">HTZ84_07805</name>
</gene>
<organism evidence="5 7">
    <name type="scientific">Haloterrigena gelatinilytica</name>
    <dbReference type="NCBI Taxonomy" id="2741724"/>
    <lineage>
        <taxon>Archaea</taxon>
        <taxon>Methanobacteriati</taxon>
        <taxon>Methanobacteriota</taxon>
        <taxon>Stenosarchaea group</taxon>
        <taxon>Halobacteria</taxon>
        <taxon>Halobacteriales</taxon>
        <taxon>Natrialbaceae</taxon>
        <taxon>Haloterrigena</taxon>
    </lineage>
</organism>
<dbReference type="RefSeq" id="WP_174680155.1">
    <property type="nucleotide sequence ID" value="NZ_JABUQZ010000001.1"/>
</dbReference>